<dbReference type="InterPro" id="IPR005147">
    <property type="entry name" value="tRNA_synthase_B5-dom"/>
</dbReference>
<evidence type="ECO:0000256" key="8">
    <source>
        <dbReference type="ARBA" id="ARBA00022917"/>
    </source>
</evidence>
<evidence type="ECO:0000313" key="12">
    <source>
        <dbReference type="EMBL" id="QJF58434.1"/>
    </source>
</evidence>
<dbReference type="EMBL" id="MT211885">
    <property type="protein sequence ID" value="QJF58434.1"/>
    <property type="molecule type" value="Genomic_DNA"/>
</dbReference>
<keyword evidence="7" id="KW-0460">Magnesium</keyword>
<dbReference type="SUPFAM" id="SSF55681">
    <property type="entry name" value="Class II aaRS and biotin synthetases"/>
    <property type="match status" value="1"/>
</dbReference>
<dbReference type="EC" id="6.1.1.20" evidence="2"/>
<evidence type="ECO:0000259" key="11">
    <source>
        <dbReference type="PROSITE" id="PS51483"/>
    </source>
</evidence>
<proteinExistence type="predicted"/>
<accession>A0A6M3WAF2</accession>
<dbReference type="InterPro" id="IPR036690">
    <property type="entry name" value="Fdx_antiC-bd_sf"/>
</dbReference>
<evidence type="ECO:0000256" key="3">
    <source>
        <dbReference type="ARBA" id="ARBA00022598"/>
    </source>
</evidence>
<dbReference type="InterPro" id="IPR045060">
    <property type="entry name" value="Phe-tRNA-ligase_IIc_bsu"/>
</dbReference>
<dbReference type="PROSITE" id="PS51447">
    <property type="entry name" value="FDX_ACB"/>
    <property type="match status" value="1"/>
</dbReference>
<dbReference type="SUPFAM" id="SSF54991">
    <property type="entry name" value="Anticodon-binding domain of PheRS"/>
    <property type="match status" value="1"/>
</dbReference>
<dbReference type="InterPro" id="IPR041616">
    <property type="entry name" value="PheRS_beta_core"/>
</dbReference>
<evidence type="ECO:0000256" key="1">
    <source>
        <dbReference type="ARBA" id="ARBA00001946"/>
    </source>
</evidence>
<dbReference type="InterPro" id="IPR005121">
    <property type="entry name" value="Fdx_antiC-bd"/>
</dbReference>
<dbReference type="SMART" id="SM00896">
    <property type="entry name" value="FDX-ACB"/>
    <property type="match status" value="1"/>
</dbReference>
<keyword evidence="12" id="KW-0150">Chloroplast</keyword>
<evidence type="ECO:0000256" key="4">
    <source>
        <dbReference type="ARBA" id="ARBA00022723"/>
    </source>
</evidence>
<evidence type="ECO:0000256" key="2">
    <source>
        <dbReference type="ARBA" id="ARBA00012814"/>
    </source>
</evidence>
<dbReference type="GO" id="GO:0009328">
    <property type="term" value="C:phenylalanine-tRNA ligase complex"/>
    <property type="evidence" value="ECO:0007669"/>
    <property type="project" value="TreeGrafter"/>
</dbReference>
<dbReference type="PANTHER" id="PTHR10947">
    <property type="entry name" value="PHENYLALANYL-TRNA SYNTHETASE BETA CHAIN AND LEUCINE-RICH REPEAT-CONTAINING PROTEIN 47"/>
    <property type="match status" value="1"/>
</dbReference>
<keyword evidence="4" id="KW-0479">Metal-binding</keyword>
<evidence type="ECO:0000256" key="9">
    <source>
        <dbReference type="ARBA" id="ARBA00023146"/>
    </source>
</evidence>
<dbReference type="GO" id="GO:0004826">
    <property type="term" value="F:phenylalanine-tRNA ligase activity"/>
    <property type="evidence" value="ECO:0007669"/>
    <property type="project" value="UniProtKB-EC"/>
</dbReference>
<name>A0A6M3WAF2_COROI</name>
<evidence type="ECO:0000256" key="7">
    <source>
        <dbReference type="ARBA" id="ARBA00022842"/>
    </source>
</evidence>
<keyword evidence="6" id="KW-0067">ATP-binding</keyword>
<protein>
    <recommendedName>
        <fullName evidence="2">phenylalanine--tRNA ligase</fullName>
        <ecNumber evidence="2">6.1.1.20</ecNumber>
    </recommendedName>
</protein>
<evidence type="ECO:0000256" key="5">
    <source>
        <dbReference type="ARBA" id="ARBA00022741"/>
    </source>
</evidence>
<comment type="cofactor">
    <cofactor evidence="1">
        <name>Mg(2+)</name>
        <dbReference type="ChEBI" id="CHEBI:18420"/>
    </cofactor>
</comment>
<dbReference type="GO" id="GO:0006432">
    <property type="term" value="P:phenylalanyl-tRNA aminoacylation"/>
    <property type="evidence" value="ECO:0007669"/>
    <property type="project" value="InterPro"/>
</dbReference>
<organism evidence="12">
    <name type="scientific">Corallina officinalis</name>
    <name type="common">Coral seaweed</name>
    <dbReference type="NCBI Taxonomy" id="35170"/>
    <lineage>
        <taxon>Eukaryota</taxon>
        <taxon>Rhodophyta</taxon>
        <taxon>Florideophyceae</taxon>
        <taxon>Corallinophycidae</taxon>
        <taxon>Corallinales</taxon>
        <taxon>Corallinaceae</taxon>
        <taxon>Corallinoideae</taxon>
        <taxon>Corallina</taxon>
    </lineage>
</organism>
<dbReference type="SUPFAM" id="SSF46955">
    <property type="entry name" value="Putative DNA-binding domain"/>
    <property type="match status" value="2"/>
</dbReference>
<gene>
    <name evidence="12" type="primary">syfB</name>
</gene>
<dbReference type="Gene3D" id="3.30.56.10">
    <property type="match status" value="2"/>
</dbReference>
<sequence length="678" mass="79663">MNINMKISWNCLNQLINLTNINSFELAKKLTLAGFEVENIIHNTDINDVIFELSITANRQDITSLIDIAVEISTITDIPLEVDYQIRNNYIKHKIHIKQLNNDKNFNYFKNLSFCMMQNISLRPNYQLIKNHLIAYDLKQNNHILDIIKFINIKWGQAIAIYTISSVYQDPTTKLQFSIKRDNINTASSQDTIYLNNRNLIEIHENNLNQHKHLDTIILMAYESHKQDNNQKNVTGNFTFLPYTLNAYKEIFYLLNSDKMTSPIIYIDYNEVEKTPRINCRINKIYDILGPRIFNHKKPAFDNNRIIQILKKLNFKVTNQKNTLHVHVPKTRTHDIQREIDIIEEIGRIQGFDTFVDQLPVFQNKNQISRTILINQKIRRILRSIGLHEIINYSIHGHTNSKQVALINPLNKDQKILRNSIIHNLILSKKYNIYQSNNLFEVFEIGKIFLTASQNSNNHEHMHIGGLLGNGVSNRSTWNKNGTVLNWFQAKGHLDEFFERIHAKVRWSQYAHTNYIIQNTKEYTHPKRTIYILHQNKTIGLLSQLNNKIAKSLGTSYKIYIFEINLDELIKTINMPQNLKYNYVNHSPYPKVTRDLSITINKKISMQYVENIIQIIKNNNNEFLESVNLLNEYHDNQNTKTISIRITYRSKNQTLTSEKIKILDEIFNQNLTFALNKR</sequence>
<keyword evidence="3" id="KW-0436">Ligase</keyword>
<dbReference type="InterPro" id="IPR045864">
    <property type="entry name" value="aa-tRNA-synth_II/BPL/LPL"/>
</dbReference>
<dbReference type="GO" id="GO:0000287">
    <property type="term" value="F:magnesium ion binding"/>
    <property type="evidence" value="ECO:0007669"/>
    <property type="project" value="InterPro"/>
</dbReference>
<evidence type="ECO:0000256" key="6">
    <source>
        <dbReference type="ARBA" id="ARBA00022840"/>
    </source>
</evidence>
<dbReference type="PROSITE" id="PS51483">
    <property type="entry name" value="B5"/>
    <property type="match status" value="1"/>
</dbReference>
<dbReference type="AlphaFoldDB" id="A0A6M3WAF2"/>
<evidence type="ECO:0000259" key="10">
    <source>
        <dbReference type="PROSITE" id="PS51447"/>
    </source>
</evidence>
<dbReference type="Pfam" id="PF03147">
    <property type="entry name" value="FDX-ACB"/>
    <property type="match status" value="1"/>
</dbReference>
<dbReference type="Pfam" id="PF17759">
    <property type="entry name" value="tRNA_synthFbeta"/>
    <property type="match status" value="1"/>
</dbReference>
<feature type="domain" description="FDX-ACB" evidence="10">
    <location>
        <begin position="587"/>
        <end position="678"/>
    </location>
</feature>
<dbReference type="InterPro" id="IPR009061">
    <property type="entry name" value="DNA-bd_dom_put_sf"/>
</dbReference>
<dbReference type="PANTHER" id="PTHR10947:SF0">
    <property type="entry name" value="PHENYLALANINE--TRNA LIGASE BETA SUBUNIT"/>
    <property type="match status" value="1"/>
</dbReference>
<dbReference type="Pfam" id="PF03484">
    <property type="entry name" value="B5"/>
    <property type="match status" value="1"/>
</dbReference>
<dbReference type="GO" id="GO:0005524">
    <property type="term" value="F:ATP binding"/>
    <property type="evidence" value="ECO:0007669"/>
    <property type="project" value="UniProtKB-KW"/>
</dbReference>
<geneLocation type="chloroplast" evidence="12"/>
<keyword evidence="9 12" id="KW-0030">Aminoacyl-tRNA synthetase</keyword>
<dbReference type="Gene3D" id="3.30.70.380">
    <property type="entry name" value="Ferrodoxin-fold anticodon-binding domain"/>
    <property type="match status" value="1"/>
</dbReference>
<reference evidence="12" key="1">
    <citation type="submission" date="2020-03" db="EMBL/GenBank/DDBJ databases">
        <title>Mitochondrial and Plastid genome variability of Corallina officinalis (Corallinales, Rhodophyta).</title>
        <authorList>
            <person name="Yesson C."/>
            <person name="Bian X."/>
            <person name="Williamson C."/>
            <person name="Briscoe A.G."/>
            <person name="Brodie J."/>
        </authorList>
    </citation>
    <scope>NUCLEOTIDE SEQUENCE</scope>
</reference>
<dbReference type="GO" id="GO:0003723">
    <property type="term" value="F:RNA binding"/>
    <property type="evidence" value="ECO:0007669"/>
    <property type="project" value="InterPro"/>
</dbReference>
<keyword evidence="5" id="KW-0547">Nucleotide-binding</keyword>
<dbReference type="SMART" id="SM00874">
    <property type="entry name" value="B5"/>
    <property type="match status" value="1"/>
</dbReference>
<dbReference type="Gene3D" id="3.30.930.10">
    <property type="entry name" value="Bira Bifunctional Protein, Domain 2"/>
    <property type="match status" value="1"/>
</dbReference>
<keyword evidence="8" id="KW-0648">Protein biosynthesis</keyword>
<feature type="domain" description="B5" evidence="11">
    <location>
        <begin position="273"/>
        <end position="357"/>
    </location>
</feature>
<keyword evidence="12" id="KW-0934">Plastid</keyword>